<feature type="transmembrane region" description="Helical" evidence="1">
    <location>
        <begin position="45"/>
        <end position="67"/>
    </location>
</feature>
<comment type="caution">
    <text evidence="2">The sequence shown here is derived from an EMBL/GenBank/DDBJ whole genome shotgun (WGS) entry which is preliminary data.</text>
</comment>
<keyword evidence="1" id="KW-0472">Membrane</keyword>
<keyword evidence="3" id="KW-1185">Reference proteome</keyword>
<proteinExistence type="predicted"/>
<organism evidence="2 3">
    <name type="scientific">Amycolatopsis thailandensis</name>
    <dbReference type="NCBI Taxonomy" id="589330"/>
    <lineage>
        <taxon>Bacteria</taxon>
        <taxon>Bacillati</taxon>
        <taxon>Actinomycetota</taxon>
        <taxon>Actinomycetes</taxon>
        <taxon>Pseudonocardiales</taxon>
        <taxon>Pseudonocardiaceae</taxon>
        <taxon>Amycolatopsis</taxon>
    </lineage>
</organism>
<dbReference type="NCBIfam" id="NF038083">
    <property type="entry name" value="CU044_5270_fam"/>
    <property type="match status" value="1"/>
</dbReference>
<name>A0A229SHV4_9PSEU</name>
<gene>
    <name evidence="2" type="ORF">CFP71_02640</name>
</gene>
<dbReference type="InterPro" id="IPR047789">
    <property type="entry name" value="CU044_5270-like"/>
</dbReference>
<accession>A0A229SHV4</accession>
<evidence type="ECO:0008006" key="4">
    <source>
        <dbReference type="Google" id="ProtNLM"/>
    </source>
</evidence>
<keyword evidence="1" id="KW-1133">Transmembrane helix</keyword>
<keyword evidence="1" id="KW-0812">Transmembrane</keyword>
<dbReference type="Proteomes" id="UP000215223">
    <property type="component" value="Unassembled WGS sequence"/>
</dbReference>
<protein>
    <recommendedName>
        <fullName evidence="4">CU044_5270 family protein</fullName>
    </recommendedName>
</protein>
<dbReference type="AlphaFoldDB" id="A0A229SHV4"/>
<dbReference type="RefSeq" id="WP_093932221.1">
    <property type="nucleotide sequence ID" value="NZ_JBHUSO010000094.1"/>
</dbReference>
<dbReference type="EMBL" id="NMQT01000011">
    <property type="protein sequence ID" value="OXM58460.1"/>
    <property type="molecule type" value="Genomic_DNA"/>
</dbReference>
<dbReference type="OrthoDB" id="3532098at2"/>
<evidence type="ECO:0000256" key="1">
    <source>
        <dbReference type="SAM" id="Phobius"/>
    </source>
</evidence>
<evidence type="ECO:0000313" key="3">
    <source>
        <dbReference type="Proteomes" id="UP000215223"/>
    </source>
</evidence>
<evidence type="ECO:0000313" key="2">
    <source>
        <dbReference type="EMBL" id="OXM58460.1"/>
    </source>
</evidence>
<sequence length="294" mass="30800">MNDLQTLRAALTPDEPSQDVVDRSRHRLQNRIRGGRASFRRRTGWLIAGAGFTAAAAAVAIAVMPAAPVDSPAVQTVSGQEILLAAATAAERSPEGAGTYWHVKVTEADGAAASIEYESWIKPDGQSWMRGAKTGGKVTQLATLSATPFSLVAIDLTLEQLRALPTDPDALKAWIADALERSEARTSAGELTASDRERAAFQSLISLVSTLPATPEVRATAFRAIAGHPGVQNLGTVPGGQGLVLPEGERLVVDPATGRVNGTSVFITMEGAVYRVADPAGAKITAEWTDTLPA</sequence>
<reference evidence="2 3" key="1">
    <citation type="submission" date="2017-07" db="EMBL/GenBank/DDBJ databases">
        <title>Amycolatopsis thailandensis Genome sequencing and assembly.</title>
        <authorList>
            <person name="Kaur N."/>
            <person name="Mayilraj S."/>
        </authorList>
    </citation>
    <scope>NUCLEOTIDE SEQUENCE [LARGE SCALE GENOMIC DNA]</scope>
    <source>
        <strain evidence="2 3">JCM 16380</strain>
    </source>
</reference>